<dbReference type="InterPro" id="IPR006179">
    <property type="entry name" value="5_nucleotidase/apyrase"/>
</dbReference>
<dbReference type="PANTHER" id="PTHR11575:SF24">
    <property type="entry name" value="5'-NUCLEOTIDASE"/>
    <property type="match status" value="1"/>
</dbReference>
<keyword evidence="6" id="KW-1185">Reference proteome</keyword>
<dbReference type="Pfam" id="PF02872">
    <property type="entry name" value="5_nucleotid_C"/>
    <property type="match status" value="1"/>
</dbReference>
<evidence type="ECO:0000313" key="5">
    <source>
        <dbReference type="EMBL" id="MEN2991262.1"/>
    </source>
</evidence>
<evidence type="ECO:0000259" key="4">
    <source>
        <dbReference type="Pfam" id="PF02872"/>
    </source>
</evidence>
<dbReference type="InterPro" id="IPR004843">
    <property type="entry name" value="Calcineurin-like_PHP"/>
</dbReference>
<feature type="chain" id="PRO_5044961023" evidence="2">
    <location>
        <begin position="35"/>
        <end position="515"/>
    </location>
</feature>
<dbReference type="SUPFAM" id="SSF56300">
    <property type="entry name" value="Metallo-dependent phosphatases"/>
    <property type="match status" value="1"/>
</dbReference>
<dbReference type="Gene3D" id="3.90.780.10">
    <property type="entry name" value="5'-Nucleotidase, C-terminal domain"/>
    <property type="match status" value="1"/>
</dbReference>
<dbReference type="Gene3D" id="3.60.21.10">
    <property type="match status" value="1"/>
</dbReference>
<accession>A0ABU9YRG3</accession>
<reference evidence="5 6" key="1">
    <citation type="submission" date="2024-03" db="EMBL/GenBank/DDBJ databases">
        <title>High-quality draft genome sequencing of Tistrella sp. BH-R2-4.</title>
        <authorList>
            <person name="Dong C."/>
        </authorList>
    </citation>
    <scope>NUCLEOTIDE SEQUENCE [LARGE SCALE GENOMIC DNA]</scope>
    <source>
        <strain evidence="5 6">BH-R2-4</strain>
    </source>
</reference>
<evidence type="ECO:0000259" key="3">
    <source>
        <dbReference type="Pfam" id="PF00149"/>
    </source>
</evidence>
<keyword evidence="2" id="KW-0547">Nucleotide-binding</keyword>
<evidence type="ECO:0000256" key="2">
    <source>
        <dbReference type="RuleBase" id="RU362119"/>
    </source>
</evidence>
<organism evidence="5 6">
    <name type="scientific">Tistrella arctica</name>
    <dbReference type="NCBI Taxonomy" id="3133430"/>
    <lineage>
        <taxon>Bacteria</taxon>
        <taxon>Pseudomonadati</taxon>
        <taxon>Pseudomonadota</taxon>
        <taxon>Alphaproteobacteria</taxon>
        <taxon>Geminicoccales</taxon>
        <taxon>Geminicoccaceae</taxon>
        <taxon>Tistrella</taxon>
    </lineage>
</organism>
<dbReference type="GO" id="GO:0016787">
    <property type="term" value="F:hydrolase activity"/>
    <property type="evidence" value="ECO:0007669"/>
    <property type="project" value="UniProtKB-KW"/>
</dbReference>
<keyword evidence="2 5" id="KW-0378">Hydrolase</keyword>
<comment type="caution">
    <text evidence="5">The sequence shown here is derived from an EMBL/GenBank/DDBJ whole genome shotgun (WGS) entry which is preliminary data.</text>
</comment>
<dbReference type="InterPro" id="IPR036907">
    <property type="entry name" value="5'-Nucleotdase_C_sf"/>
</dbReference>
<evidence type="ECO:0000256" key="1">
    <source>
        <dbReference type="ARBA" id="ARBA00022729"/>
    </source>
</evidence>
<evidence type="ECO:0000313" key="6">
    <source>
        <dbReference type="Proteomes" id="UP001413721"/>
    </source>
</evidence>
<gene>
    <name evidence="5" type="ORF">WG926_23315</name>
</gene>
<sequence length="515" mass="54792">MSRSLIHRSLIHRSLASLLVGAALALAAMPAAQAETVTLRFVQTNDIDRMEDKDGQGGFARLKTVLDRVRAEGPAFFIHAGDTISPSLLSGIDQGRHIIEILNRMPPDVMVPGNHEFDFGADVFRARMAEARFDVVASNIREADGSQPAHTMDHKIVEVDGIRVGFYGLTTETTRVLAKRSPISFASSLDTGRARARALREMGADFVVAVAHTPLDIDMRLVRDGGTDLILSGHDEHLLVFHDGRVALAEAQSQADHVVITRIDIDKTATGTGTGPGTGITWQPRFEIVNTAGIAPDPEIAALVQSYTDRLGQDMSAVIGRTDTRLDTRRAAVRGGEAAFGNLVADAMRMAVDADVALINGGGIRADRIYEPGMAMTRADILAELPFGNRTLKVEVTGAELKAALENGLSGIEDLAGRFPQVSGLTARIDPREAVGMRVLELAVDGEPVEPTRIYTLATSDYLAAGGDGYAVLTAAEPVINPSDAQLTANQVIDYIAAAGTIAPAVEGRLTVSAP</sequence>
<keyword evidence="1 2" id="KW-0732">Signal</keyword>
<feature type="signal peptide" evidence="2">
    <location>
        <begin position="1"/>
        <end position="34"/>
    </location>
</feature>
<dbReference type="PRINTS" id="PR01607">
    <property type="entry name" value="APYRASEFAMLY"/>
</dbReference>
<dbReference type="PROSITE" id="PS51318">
    <property type="entry name" value="TAT"/>
    <property type="match status" value="1"/>
</dbReference>
<dbReference type="Pfam" id="PF00149">
    <property type="entry name" value="Metallophos"/>
    <property type="match status" value="1"/>
</dbReference>
<dbReference type="Proteomes" id="UP001413721">
    <property type="component" value="Unassembled WGS sequence"/>
</dbReference>
<proteinExistence type="inferred from homology"/>
<dbReference type="SUPFAM" id="SSF55816">
    <property type="entry name" value="5'-nucleotidase (syn. UDP-sugar hydrolase), C-terminal domain"/>
    <property type="match status" value="1"/>
</dbReference>
<feature type="domain" description="Calcineurin-like phosphoesterase" evidence="3">
    <location>
        <begin position="39"/>
        <end position="235"/>
    </location>
</feature>
<dbReference type="PANTHER" id="PTHR11575">
    <property type="entry name" value="5'-NUCLEOTIDASE-RELATED"/>
    <property type="match status" value="1"/>
</dbReference>
<dbReference type="InterPro" id="IPR008334">
    <property type="entry name" value="5'-Nucleotdase_C"/>
</dbReference>
<comment type="similarity">
    <text evidence="2">Belongs to the 5'-nucleotidase family.</text>
</comment>
<dbReference type="EMBL" id="JBBKTW010000010">
    <property type="protein sequence ID" value="MEN2991262.1"/>
    <property type="molecule type" value="Genomic_DNA"/>
</dbReference>
<feature type="domain" description="5'-Nucleotidase C-terminal" evidence="4">
    <location>
        <begin position="318"/>
        <end position="473"/>
    </location>
</feature>
<protein>
    <submittedName>
        <fullName evidence="5">Bifunctional UDP-sugar hydrolase/5'-nucleotidase</fullName>
    </submittedName>
</protein>
<dbReference type="InterPro" id="IPR029052">
    <property type="entry name" value="Metallo-depent_PP-like"/>
</dbReference>
<name>A0ABU9YRG3_9PROT</name>
<dbReference type="RefSeq" id="WP_345938405.1">
    <property type="nucleotide sequence ID" value="NZ_JBBKTW010000010.1"/>
</dbReference>
<dbReference type="InterPro" id="IPR006311">
    <property type="entry name" value="TAT_signal"/>
</dbReference>